<comment type="caution">
    <text evidence="1">The sequence shown here is derived from an EMBL/GenBank/DDBJ whole genome shotgun (WGS) entry which is preliminary data.</text>
</comment>
<gene>
    <name evidence="1" type="ORF">MENTE1834_LOCUS47123</name>
</gene>
<evidence type="ECO:0000313" key="1">
    <source>
        <dbReference type="EMBL" id="CAK5121863.1"/>
    </source>
</evidence>
<keyword evidence="2" id="KW-1185">Reference proteome</keyword>
<dbReference type="Proteomes" id="UP001497535">
    <property type="component" value="Unassembled WGS sequence"/>
</dbReference>
<protein>
    <submittedName>
        <fullName evidence="1">Uncharacterized protein</fullName>
    </submittedName>
</protein>
<evidence type="ECO:0000313" key="2">
    <source>
        <dbReference type="Proteomes" id="UP001497535"/>
    </source>
</evidence>
<name>A0ACB1B6W1_MELEN</name>
<proteinExistence type="predicted"/>
<organism evidence="1 2">
    <name type="scientific">Meloidogyne enterolobii</name>
    <name type="common">Root-knot nematode worm</name>
    <name type="synonym">Meloidogyne mayaguensis</name>
    <dbReference type="NCBI Taxonomy" id="390850"/>
    <lineage>
        <taxon>Eukaryota</taxon>
        <taxon>Metazoa</taxon>
        <taxon>Ecdysozoa</taxon>
        <taxon>Nematoda</taxon>
        <taxon>Chromadorea</taxon>
        <taxon>Rhabditida</taxon>
        <taxon>Tylenchina</taxon>
        <taxon>Tylenchomorpha</taxon>
        <taxon>Tylenchoidea</taxon>
        <taxon>Meloidogynidae</taxon>
        <taxon>Meloidogyninae</taxon>
        <taxon>Meloidogyne</taxon>
    </lineage>
</organism>
<reference evidence="1" key="1">
    <citation type="submission" date="2023-11" db="EMBL/GenBank/DDBJ databases">
        <authorList>
            <person name="Poullet M."/>
        </authorList>
    </citation>
    <scope>NUCLEOTIDE SEQUENCE</scope>
    <source>
        <strain evidence="1">E1834</strain>
    </source>
</reference>
<dbReference type="EMBL" id="CAVMJV010000185">
    <property type="protein sequence ID" value="CAK5121863.1"/>
    <property type="molecule type" value="Genomic_DNA"/>
</dbReference>
<accession>A0ACB1B6W1</accession>
<sequence>MIWEFQISDTMNVSVFFSLVLTHSLNSSGTYSHSPKTFETVIYLFLVEGFFEWISE</sequence>